<keyword evidence="2 6" id="KW-0963">Cytoplasm</keyword>
<keyword evidence="6" id="KW-0460">Magnesium</keyword>
<gene>
    <name evidence="6" type="primary">pnp</name>
    <name evidence="9" type="ORF">A2V80_00405</name>
</gene>
<dbReference type="EC" id="2.7.7.8" evidence="6"/>
<dbReference type="AlphaFoldDB" id="A0A1F7X9X3"/>
<evidence type="ECO:0000313" key="10">
    <source>
        <dbReference type="Proteomes" id="UP000179013"/>
    </source>
</evidence>
<feature type="domain" description="S1 motif" evidence="8">
    <location>
        <begin position="618"/>
        <end position="686"/>
    </location>
</feature>
<keyword evidence="4 6" id="KW-0548">Nucleotidyltransferase</keyword>
<evidence type="ECO:0000256" key="4">
    <source>
        <dbReference type="ARBA" id="ARBA00022695"/>
    </source>
</evidence>
<dbReference type="SUPFAM" id="SSF54791">
    <property type="entry name" value="Eukaryotic type KH-domain (KH-domain type I)"/>
    <property type="match status" value="1"/>
</dbReference>
<dbReference type="Pfam" id="PF03726">
    <property type="entry name" value="PNPase"/>
    <property type="match status" value="1"/>
</dbReference>
<accession>A0A1F7X9X3</accession>
<dbReference type="SUPFAM" id="SSF55666">
    <property type="entry name" value="Ribonuclease PH domain 2-like"/>
    <property type="match status" value="2"/>
</dbReference>
<dbReference type="GO" id="GO:0004654">
    <property type="term" value="F:polyribonucleotide nucleotidyltransferase activity"/>
    <property type="evidence" value="ECO:0007669"/>
    <property type="project" value="UniProtKB-UniRule"/>
</dbReference>
<dbReference type="SMART" id="SM00322">
    <property type="entry name" value="KH"/>
    <property type="match status" value="1"/>
</dbReference>
<dbReference type="PANTHER" id="PTHR11252">
    <property type="entry name" value="POLYRIBONUCLEOTIDE NUCLEOTIDYLTRANSFERASE"/>
    <property type="match status" value="1"/>
</dbReference>
<dbReference type="SMART" id="SM00316">
    <property type="entry name" value="S1"/>
    <property type="match status" value="1"/>
</dbReference>
<evidence type="ECO:0000259" key="8">
    <source>
        <dbReference type="PROSITE" id="PS50126"/>
    </source>
</evidence>
<dbReference type="GO" id="GO:0003723">
    <property type="term" value="F:RNA binding"/>
    <property type="evidence" value="ECO:0007669"/>
    <property type="project" value="UniProtKB-UniRule"/>
</dbReference>
<dbReference type="Gene3D" id="3.30.230.70">
    <property type="entry name" value="GHMP Kinase, N-terminal domain"/>
    <property type="match status" value="2"/>
</dbReference>
<organism evidence="9 10">
    <name type="scientific">Candidatus Woesebacteria bacterium RBG_16_39_8b</name>
    <dbReference type="NCBI Taxonomy" id="1802482"/>
    <lineage>
        <taxon>Bacteria</taxon>
        <taxon>Candidatus Woeseibacteriota</taxon>
    </lineage>
</organism>
<dbReference type="Pfam" id="PF01138">
    <property type="entry name" value="RNase_PH"/>
    <property type="match status" value="2"/>
</dbReference>
<keyword evidence="3 6" id="KW-0808">Transferase</keyword>
<evidence type="ECO:0000256" key="5">
    <source>
        <dbReference type="ARBA" id="ARBA00022884"/>
    </source>
</evidence>
<comment type="caution">
    <text evidence="9">The sequence shown here is derived from an EMBL/GenBank/DDBJ whole genome shotgun (WGS) entry which is preliminary data.</text>
</comment>
<protein>
    <recommendedName>
        <fullName evidence="6">Polyribonucleotide nucleotidyltransferase</fullName>
        <ecNumber evidence="6">2.7.7.8</ecNumber>
    </recommendedName>
    <alternativeName>
        <fullName evidence="6">Polynucleotide phosphorylase</fullName>
        <shortName evidence="6">PNPase</shortName>
    </alternativeName>
</protein>
<dbReference type="FunFam" id="3.30.230.70:FF:000001">
    <property type="entry name" value="Polyribonucleotide nucleotidyltransferase"/>
    <property type="match status" value="1"/>
</dbReference>
<dbReference type="InterPro" id="IPR003029">
    <property type="entry name" value="S1_domain"/>
</dbReference>
<feature type="region of interest" description="Disordered" evidence="7">
    <location>
        <begin position="691"/>
        <end position="745"/>
    </location>
</feature>
<dbReference type="InterPro" id="IPR036345">
    <property type="entry name" value="ExoRNase_PH_dom2_sf"/>
</dbReference>
<dbReference type="Proteomes" id="UP000179013">
    <property type="component" value="Unassembled WGS sequence"/>
</dbReference>
<dbReference type="CDD" id="cd11364">
    <property type="entry name" value="RNase_PH_PNPase_2"/>
    <property type="match status" value="1"/>
</dbReference>
<evidence type="ECO:0000256" key="3">
    <source>
        <dbReference type="ARBA" id="ARBA00022679"/>
    </source>
</evidence>
<dbReference type="InterPro" id="IPR020568">
    <property type="entry name" value="Ribosomal_Su5_D2-typ_SF"/>
</dbReference>
<dbReference type="HAMAP" id="MF_01595">
    <property type="entry name" value="PNPase"/>
    <property type="match status" value="1"/>
</dbReference>
<evidence type="ECO:0000256" key="2">
    <source>
        <dbReference type="ARBA" id="ARBA00022490"/>
    </source>
</evidence>
<dbReference type="Gene3D" id="3.30.1370.10">
    <property type="entry name" value="K Homology domain, type 1"/>
    <property type="match status" value="1"/>
</dbReference>
<comment type="similarity">
    <text evidence="1 6">Belongs to the polyribonucleotide nucleotidyltransferase family.</text>
</comment>
<keyword evidence="5 6" id="KW-0694">RNA-binding</keyword>
<dbReference type="PROSITE" id="PS50126">
    <property type="entry name" value="S1"/>
    <property type="match status" value="1"/>
</dbReference>
<dbReference type="GO" id="GO:0000287">
    <property type="term" value="F:magnesium ion binding"/>
    <property type="evidence" value="ECO:0007669"/>
    <property type="project" value="UniProtKB-UniRule"/>
</dbReference>
<dbReference type="InterPro" id="IPR015848">
    <property type="entry name" value="PNPase_PH_RNA-bd_bac/org-type"/>
</dbReference>
<dbReference type="Pfam" id="PF00575">
    <property type="entry name" value="S1"/>
    <property type="match status" value="1"/>
</dbReference>
<dbReference type="Gene3D" id="2.40.50.140">
    <property type="entry name" value="Nucleic acid-binding proteins"/>
    <property type="match status" value="1"/>
</dbReference>
<comment type="cofactor">
    <cofactor evidence="6">
        <name>Mg(2+)</name>
        <dbReference type="ChEBI" id="CHEBI:18420"/>
    </cofactor>
</comment>
<sequence>MKKLEKSIELGGRKLTLSTGHVALQADGAVIATYGETVVLATVVASDIIEDKGYFPLTVEYMEKLYAGGRIKGSRWVKREGRPTDDEILTARLIDRSIRPLFPKDYKKDVQVIITVLSVDLENTPDVVASYAVSAALSISEIPWDGPVGLIKVGLIEKKLITNPIDAELKKSEMELLVASTQEAIIMIESASKEVAEKEIIKGISHAQSEAKKVNNLISDFAKKVGVKKVKVEKPKRSLALEKKVKELTKGNISDLIKNMATKDEGYASYNANKDAVARSFGGEEVKEALYFFEELFKENVRKMILSGKRPDGRKHDDIRELSAEIGFLPRTHGSAIFQRGQTQALTITTLGAPSLEQSIETAVGEETKRYIHHYTMPPYSTGETGRIGYPSRREIGHGALAERALLPVIPDEGKFPYTILVVSEILSSNGSTSMASTCASSLSLMDAGVPLRAPVAGIAMGAVIESEKKFSVLTDIVGIEDNSGDMDFKIAGTKEGITALQLDVKTVNLTPSILESAFEKAAVARGKILKVMEAAIASPKPSVSKYAPKIKVINIPKDKIGELIGPGGKTIRGIIAETGAQVDVEEDGSVFISAITEEGLKSAIEKVEALVKEVMPDEIYDGVVKRIEPYGAFVEVLPGKEGLVHVSDMSLEYVEDPKRLVNLGSKVKVRVKEIDSMGRINLSMILDREKEREKRNSTRGRDFQRDTQRGFNPRGRDRNRNMHSERRSGPHFPTSRLLDKKDFS</sequence>
<dbReference type="InterPro" id="IPR012340">
    <property type="entry name" value="NA-bd_OB-fold"/>
</dbReference>
<dbReference type="Pfam" id="PF03725">
    <property type="entry name" value="RNase_PH_C"/>
    <property type="match status" value="1"/>
</dbReference>
<dbReference type="GO" id="GO:0000175">
    <property type="term" value="F:3'-5'-RNA exonuclease activity"/>
    <property type="evidence" value="ECO:0007669"/>
    <property type="project" value="TreeGrafter"/>
</dbReference>
<dbReference type="PROSITE" id="PS50084">
    <property type="entry name" value="KH_TYPE_1"/>
    <property type="match status" value="1"/>
</dbReference>
<dbReference type="SUPFAM" id="SSF46915">
    <property type="entry name" value="Polynucleotide phosphorylase/guanosine pentaphosphate synthase (PNPase/GPSI), domain 3"/>
    <property type="match status" value="1"/>
</dbReference>
<keyword evidence="6" id="KW-0479">Metal-binding</keyword>
<evidence type="ECO:0000256" key="7">
    <source>
        <dbReference type="SAM" id="MobiDB-lite"/>
    </source>
</evidence>
<reference evidence="9 10" key="1">
    <citation type="journal article" date="2016" name="Nat. Commun.">
        <title>Thousands of microbial genomes shed light on interconnected biogeochemical processes in an aquifer system.</title>
        <authorList>
            <person name="Anantharaman K."/>
            <person name="Brown C.T."/>
            <person name="Hug L.A."/>
            <person name="Sharon I."/>
            <person name="Castelle C.J."/>
            <person name="Probst A.J."/>
            <person name="Thomas B.C."/>
            <person name="Singh A."/>
            <person name="Wilkins M.J."/>
            <person name="Karaoz U."/>
            <person name="Brodie E.L."/>
            <person name="Williams K.H."/>
            <person name="Hubbard S.S."/>
            <person name="Banfield J.F."/>
        </authorList>
    </citation>
    <scope>NUCLEOTIDE SEQUENCE [LARGE SCALE GENOMIC DNA]</scope>
</reference>
<dbReference type="NCBIfam" id="TIGR03591">
    <property type="entry name" value="polynuc_phos"/>
    <property type="match status" value="1"/>
</dbReference>
<comment type="subcellular location">
    <subcellularLocation>
        <location evidence="6">Cytoplasm</location>
    </subcellularLocation>
</comment>
<comment type="catalytic activity">
    <reaction evidence="6">
        <text>RNA(n+1) + phosphate = RNA(n) + a ribonucleoside 5'-diphosphate</text>
        <dbReference type="Rhea" id="RHEA:22096"/>
        <dbReference type="Rhea" id="RHEA-COMP:14527"/>
        <dbReference type="Rhea" id="RHEA-COMP:17342"/>
        <dbReference type="ChEBI" id="CHEBI:43474"/>
        <dbReference type="ChEBI" id="CHEBI:57930"/>
        <dbReference type="ChEBI" id="CHEBI:140395"/>
        <dbReference type="EC" id="2.7.7.8"/>
    </reaction>
</comment>
<dbReference type="InterPro" id="IPR004087">
    <property type="entry name" value="KH_dom"/>
</dbReference>
<dbReference type="GO" id="GO:0006396">
    <property type="term" value="P:RNA processing"/>
    <property type="evidence" value="ECO:0007669"/>
    <property type="project" value="InterPro"/>
</dbReference>
<feature type="binding site" evidence="6">
    <location>
        <position position="482"/>
    </location>
    <ligand>
        <name>Mg(2+)</name>
        <dbReference type="ChEBI" id="CHEBI:18420"/>
    </ligand>
</feature>
<name>A0A1F7X9X3_9BACT</name>
<dbReference type="InterPro" id="IPR036456">
    <property type="entry name" value="PNPase_PH_RNA-bd_sf"/>
</dbReference>
<dbReference type="InterPro" id="IPR015847">
    <property type="entry name" value="ExoRNase_PH_dom2"/>
</dbReference>
<dbReference type="InterPro" id="IPR001247">
    <property type="entry name" value="ExoRNase_PH_dom1"/>
</dbReference>
<evidence type="ECO:0000256" key="1">
    <source>
        <dbReference type="ARBA" id="ARBA00007404"/>
    </source>
</evidence>
<dbReference type="GO" id="GO:0006402">
    <property type="term" value="P:mRNA catabolic process"/>
    <property type="evidence" value="ECO:0007669"/>
    <property type="project" value="UniProtKB-UniRule"/>
</dbReference>
<dbReference type="InterPro" id="IPR012162">
    <property type="entry name" value="PNPase"/>
</dbReference>
<dbReference type="FunFam" id="3.30.1370.10:FF:000001">
    <property type="entry name" value="Polyribonucleotide nucleotidyltransferase"/>
    <property type="match status" value="1"/>
</dbReference>
<evidence type="ECO:0000313" key="9">
    <source>
        <dbReference type="EMBL" id="OGM11135.1"/>
    </source>
</evidence>
<proteinExistence type="inferred from homology"/>
<evidence type="ECO:0000256" key="6">
    <source>
        <dbReference type="HAMAP-Rule" id="MF_01595"/>
    </source>
</evidence>
<dbReference type="GO" id="GO:0005829">
    <property type="term" value="C:cytosol"/>
    <property type="evidence" value="ECO:0007669"/>
    <property type="project" value="TreeGrafter"/>
</dbReference>
<dbReference type="Pfam" id="PF00013">
    <property type="entry name" value="KH_1"/>
    <property type="match status" value="1"/>
</dbReference>
<dbReference type="PANTHER" id="PTHR11252:SF0">
    <property type="entry name" value="POLYRIBONUCLEOTIDE NUCLEOTIDYLTRANSFERASE 1, MITOCHONDRIAL"/>
    <property type="match status" value="1"/>
</dbReference>
<dbReference type="SUPFAM" id="SSF50249">
    <property type="entry name" value="Nucleic acid-binding proteins"/>
    <property type="match status" value="1"/>
</dbReference>
<dbReference type="PIRSF" id="PIRSF005499">
    <property type="entry name" value="PNPase"/>
    <property type="match status" value="1"/>
</dbReference>
<dbReference type="NCBIfam" id="NF008805">
    <property type="entry name" value="PRK11824.1"/>
    <property type="match status" value="1"/>
</dbReference>
<dbReference type="SUPFAM" id="SSF54211">
    <property type="entry name" value="Ribosomal protein S5 domain 2-like"/>
    <property type="match status" value="2"/>
</dbReference>
<dbReference type="InterPro" id="IPR027408">
    <property type="entry name" value="PNPase/RNase_PH_dom_sf"/>
</dbReference>
<dbReference type="InterPro" id="IPR036612">
    <property type="entry name" value="KH_dom_type_1_sf"/>
</dbReference>
<dbReference type="CDD" id="cd02393">
    <property type="entry name" value="KH-I_PNPase"/>
    <property type="match status" value="1"/>
</dbReference>
<dbReference type="EMBL" id="MGFU01000066">
    <property type="protein sequence ID" value="OGM11135.1"/>
    <property type="molecule type" value="Genomic_DNA"/>
</dbReference>
<dbReference type="InterPro" id="IPR004088">
    <property type="entry name" value="KH_dom_type_1"/>
</dbReference>
<comment type="function">
    <text evidence="6">Involved in mRNA degradation. Catalyzes the phosphorolysis of single-stranded polyribonucleotides processively in the 3'- to 5'-direction.</text>
</comment>
<feature type="binding site" evidence="6">
    <location>
        <position position="488"/>
    </location>
    <ligand>
        <name>Mg(2+)</name>
        <dbReference type="ChEBI" id="CHEBI:18420"/>
    </ligand>
</feature>
<feature type="compositionally biased region" description="Basic and acidic residues" evidence="7">
    <location>
        <begin position="691"/>
        <end position="729"/>
    </location>
</feature>